<evidence type="ECO:0000256" key="1">
    <source>
        <dbReference type="ARBA" id="ARBA00010652"/>
    </source>
</evidence>
<dbReference type="RefSeq" id="WP_163760718.1">
    <property type="nucleotide sequence ID" value="NZ_BLKW01000004.1"/>
</dbReference>
<dbReference type="InterPro" id="IPR022171">
    <property type="entry name" value="PPE_C"/>
</dbReference>
<dbReference type="SUPFAM" id="SSF140459">
    <property type="entry name" value="PE/PPE dimer-like"/>
    <property type="match status" value="1"/>
</dbReference>
<dbReference type="PANTHER" id="PTHR46766:SF1">
    <property type="entry name" value="GLUTAMINE-RICH PROTEIN 2"/>
    <property type="match status" value="1"/>
</dbReference>
<organism evidence="4 5">
    <name type="scientific">Mycobacterium botniense</name>
    <dbReference type="NCBI Taxonomy" id="84962"/>
    <lineage>
        <taxon>Bacteria</taxon>
        <taxon>Bacillati</taxon>
        <taxon>Actinomycetota</taxon>
        <taxon>Actinomycetes</taxon>
        <taxon>Mycobacteriales</taxon>
        <taxon>Mycobacteriaceae</taxon>
        <taxon>Mycobacterium</taxon>
    </lineage>
</organism>
<feature type="domain" description="PPE family C-terminal" evidence="3">
    <location>
        <begin position="310"/>
        <end position="398"/>
    </location>
</feature>
<dbReference type="Proteomes" id="UP000465361">
    <property type="component" value="Unassembled WGS sequence"/>
</dbReference>
<keyword evidence="5" id="KW-1185">Reference proteome</keyword>
<dbReference type="GO" id="GO:0052572">
    <property type="term" value="P:response to host immune response"/>
    <property type="evidence" value="ECO:0007669"/>
    <property type="project" value="TreeGrafter"/>
</dbReference>
<dbReference type="Pfam" id="PF00823">
    <property type="entry name" value="PPE"/>
    <property type="match status" value="1"/>
</dbReference>
<dbReference type="FunFam" id="1.20.1260.20:FF:000001">
    <property type="entry name" value="PPE family protein PPE41"/>
    <property type="match status" value="1"/>
</dbReference>
<dbReference type="InterPro" id="IPR000030">
    <property type="entry name" value="PPE_dom"/>
</dbReference>
<evidence type="ECO:0000259" key="3">
    <source>
        <dbReference type="Pfam" id="PF12484"/>
    </source>
</evidence>
<dbReference type="EMBL" id="BLKW01000004">
    <property type="protein sequence ID" value="GFG75778.1"/>
    <property type="molecule type" value="Genomic_DNA"/>
</dbReference>
<comment type="similarity">
    <text evidence="1">Belongs to the mycobacterial PPE family.</text>
</comment>
<dbReference type="PANTHER" id="PTHR46766">
    <property type="entry name" value="GLUTAMINE-RICH PROTEIN 2"/>
    <property type="match status" value="1"/>
</dbReference>
<name>A0A7I9Y141_9MYCO</name>
<dbReference type="Gene3D" id="1.20.1260.20">
    <property type="entry name" value="PPE superfamily"/>
    <property type="match status" value="1"/>
</dbReference>
<dbReference type="InterPro" id="IPR038332">
    <property type="entry name" value="PPE_sf"/>
</dbReference>
<dbReference type="AlphaFoldDB" id="A0A7I9Y141"/>
<comment type="caution">
    <text evidence="4">The sequence shown here is derived from an EMBL/GenBank/DDBJ whole genome shotgun (WGS) entry which is preliminary data.</text>
</comment>
<accession>A0A7I9Y141</accession>
<evidence type="ECO:0000313" key="4">
    <source>
        <dbReference type="EMBL" id="GFG75778.1"/>
    </source>
</evidence>
<evidence type="ECO:0000259" key="2">
    <source>
        <dbReference type="Pfam" id="PF00823"/>
    </source>
</evidence>
<feature type="domain" description="PPE" evidence="2">
    <location>
        <begin position="3"/>
        <end position="166"/>
    </location>
</feature>
<protein>
    <submittedName>
        <fullName evidence="4">PPE family protein</fullName>
    </submittedName>
</protein>
<dbReference type="Pfam" id="PF12484">
    <property type="entry name" value="PPE-SVP"/>
    <property type="match status" value="1"/>
</dbReference>
<gene>
    <name evidence="4" type="primary">PPE31_8</name>
    <name evidence="4" type="ORF">MBOT_31430</name>
</gene>
<evidence type="ECO:0000313" key="5">
    <source>
        <dbReference type="Proteomes" id="UP000465361"/>
    </source>
</evidence>
<sequence length="402" mass="39478">MIDFAMLPPEINSARMYSGPGAAPMLAAASGWSKLAADLRSAASSYASVISALTTSSWLGPASASMAAAAAPFVGWMNTTATQAEQTAAQAQSAANAYESAYAATVPPAMIAANRAQLAALQATNVLGQNAPAIAATEAEYEQMWAQDAAAMYGYASASTAATQLTPFTAPPQTTTGLAAAASMPAAAAAQATNSAAGSASTSTGLLSWLGLSPGSDTSTTGLAGVLNYLDGNNGSLLGSYLNDATVSNFSNAMTTSGLTNPNTMLDSAVALTYLLPAMAASHGQALSTMPLNAGLGLAPAATALGPTVSAGMGQAAPLGVLSVPQGWAAGAPAFTKIASELPGAGSLSRALGATPMAAPDTSVGMPGLPLGGTAAMAAHQLEEEPIYGFRPVVMARPPAAG</sequence>
<reference evidence="4 5" key="1">
    <citation type="journal article" date="2019" name="Emerg. Microbes Infect.">
        <title>Comprehensive subspecies identification of 175 nontuberculous mycobacteria species based on 7547 genomic profiles.</title>
        <authorList>
            <person name="Matsumoto Y."/>
            <person name="Kinjo T."/>
            <person name="Motooka D."/>
            <person name="Nabeya D."/>
            <person name="Jung N."/>
            <person name="Uechi K."/>
            <person name="Horii T."/>
            <person name="Iida T."/>
            <person name="Fujita J."/>
            <person name="Nakamura S."/>
        </authorList>
    </citation>
    <scope>NUCLEOTIDE SEQUENCE [LARGE SCALE GENOMIC DNA]</scope>
    <source>
        <strain evidence="4 5">JCM 17322</strain>
    </source>
</reference>
<proteinExistence type="inferred from homology"/>